<dbReference type="Proteomes" id="UP000807504">
    <property type="component" value="Unassembled WGS sequence"/>
</dbReference>
<proteinExistence type="predicted"/>
<organism evidence="1 2">
    <name type="scientific">Argiope bruennichi</name>
    <name type="common">Wasp spider</name>
    <name type="synonym">Aranea bruennichi</name>
    <dbReference type="NCBI Taxonomy" id="94029"/>
    <lineage>
        <taxon>Eukaryota</taxon>
        <taxon>Metazoa</taxon>
        <taxon>Ecdysozoa</taxon>
        <taxon>Arthropoda</taxon>
        <taxon>Chelicerata</taxon>
        <taxon>Arachnida</taxon>
        <taxon>Araneae</taxon>
        <taxon>Araneomorphae</taxon>
        <taxon>Entelegynae</taxon>
        <taxon>Araneoidea</taxon>
        <taxon>Araneidae</taxon>
        <taxon>Argiope</taxon>
    </lineage>
</organism>
<evidence type="ECO:0000313" key="2">
    <source>
        <dbReference type="Proteomes" id="UP000807504"/>
    </source>
</evidence>
<dbReference type="Gene3D" id="1.50.10.20">
    <property type="match status" value="1"/>
</dbReference>
<dbReference type="InterPro" id="IPR008930">
    <property type="entry name" value="Terpenoid_cyclase/PrenylTrfase"/>
</dbReference>
<name>A0A8T0EUT7_ARGBR</name>
<sequence length="313" mass="35607">MQDFGAIVLKTAVMDQMKSIVKTSLWNNNSSDEMNCGQPGSTPKKRDGSKLAFHKWEATLVGETKLHELQLLYIFLTGKSRHFNLLIGIQAMALLDVTYTFRNKNFFSASLYGGFRGQFLHRLIFSGMPGNIYESALLAQALQEMKITQKGLVEFILKQQQEDGSFGSILATYLVLPVLAGRNFLEMNHHCGQRYNTGNRFRFYSCSNGILFLQNSITYRILSSSCKFGAFQYMLDCHRDNPVVYSTGFISNDAEMRMFWTFNLASDSSRAIDSIFSGIFCGERKESSRAKFDRGRPIPYSGIIYQEVDTSRW</sequence>
<dbReference type="AlphaFoldDB" id="A0A8T0EUT7"/>
<dbReference type="EMBL" id="JABXBU010001863">
    <property type="protein sequence ID" value="KAF8782053.1"/>
    <property type="molecule type" value="Genomic_DNA"/>
</dbReference>
<reference evidence="1" key="2">
    <citation type="submission" date="2020-06" db="EMBL/GenBank/DDBJ databases">
        <authorList>
            <person name="Sheffer M."/>
        </authorList>
    </citation>
    <scope>NUCLEOTIDE SEQUENCE</scope>
</reference>
<evidence type="ECO:0000313" key="1">
    <source>
        <dbReference type="EMBL" id="KAF8782053.1"/>
    </source>
</evidence>
<reference evidence="1" key="1">
    <citation type="journal article" date="2020" name="bioRxiv">
        <title>Chromosome-level reference genome of the European wasp spider Argiope bruennichi: a resource for studies on range expansion and evolutionary adaptation.</title>
        <authorList>
            <person name="Sheffer M.M."/>
            <person name="Hoppe A."/>
            <person name="Krehenwinkel H."/>
            <person name="Uhl G."/>
            <person name="Kuss A.W."/>
            <person name="Jensen L."/>
            <person name="Jensen C."/>
            <person name="Gillespie R.G."/>
            <person name="Hoff K.J."/>
            <person name="Prost S."/>
        </authorList>
    </citation>
    <scope>NUCLEOTIDE SEQUENCE</scope>
</reference>
<protein>
    <submittedName>
        <fullName evidence="1">Uncharacterized protein</fullName>
    </submittedName>
</protein>
<comment type="caution">
    <text evidence="1">The sequence shown here is derived from an EMBL/GenBank/DDBJ whole genome shotgun (WGS) entry which is preliminary data.</text>
</comment>
<keyword evidence="2" id="KW-1185">Reference proteome</keyword>
<dbReference type="SUPFAM" id="SSF48239">
    <property type="entry name" value="Terpenoid cyclases/Protein prenyltransferases"/>
    <property type="match status" value="1"/>
</dbReference>
<gene>
    <name evidence="1" type="ORF">HNY73_012386</name>
</gene>
<accession>A0A8T0EUT7</accession>